<keyword evidence="6" id="KW-1185">Reference proteome</keyword>
<feature type="domain" description="HTH araC/xylS-type" evidence="4">
    <location>
        <begin position="158"/>
        <end position="258"/>
    </location>
</feature>
<proteinExistence type="predicted"/>
<evidence type="ECO:0000256" key="3">
    <source>
        <dbReference type="ARBA" id="ARBA00023163"/>
    </source>
</evidence>
<dbReference type="InterPro" id="IPR046532">
    <property type="entry name" value="DUF6597"/>
</dbReference>
<evidence type="ECO:0000256" key="2">
    <source>
        <dbReference type="ARBA" id="ARBA00023125"/>
    </source>
</evidence>
<keyword evidence="2" id="KW-0238">DNA-binding</keyword>
<keyword evidence="3" id="KW-0804">Transcription</keyword>
<dbReference type="InterPro" id="IPR050204">
    <property type="entry name" value="AraC_XylS_family_regulators"/>
</dbReference>
<evidence type="ECO:0000313" key="5">
    <source>
        <dbReference type="EMBL" id="MBE9193289.1"/>
    </source>
</evidence>
<dbReference type="Gene3D" id="1.10.10.60">
    <property type="entry name" value="Homeodomain-like"/>
    <property type="match status" value="1"/>
</dbReference>
<dbReference type="SMART" id="SM00342">
    <property type="entry name" value="HTH_ARAC"/>
    <property type="match status" value="1"/>
</dbReference>
<name>A0ABR9UYB0_9CHRO</name>
<dbReference type="RefSeq" id="WP_193934677.1">
    <property type="nucleotide sequence ID" value="NZ_CAWPMZ010000134.1"/>
</dbReference>
<reference evidence="5 6" key="1">
    <citation type="submission" date="2020-10" db="EMBL/GenBank/DDBJ databases">
        <authorList>
            <person name="Castelo-Branco R."/>
            <person name="Eusebio N."/>
            <person name="Adriana R."/>
            <person name="Vieira A."/>
            <person name="Brugerolle De Fraissinette N."/>
            <person name="Rezende De Castro R."/>
            <person name="Schneider M.P."/>
            <person name="Vasconcelos V."/>
            <person name="Leao P.N."/>
        </authorList>
    </citation>
    <scope>NUCLEOTIDE SEQUENCE [LARGE SCALE GENOMIC DNA]</scope>
    <source>
        <strain evidence="5 6">LEGE 06123</strain>
    </source>
</reference>
<dbReference type="PANTHER" id="PTHR46796:SF13">
    <property type="entry name" value="HTH-TYPE TRANSCRIPTIONAL ACTIVATOR RHAS"/>
    <property type="match status" value="1"/>
</dbReference>
<dbReference type="SUPFAM" id="SSF46689">
    <property type="entry name" value="Homeodomain-like"/>
    <property type="match status" value="1"/>
</dbReference>
<dbReference type="Pfam" id="PF12833">
    <property type="entry name" value="HTH_18"/>
    <property type="match status" value="1"/>
</dbReference>
<organism evidence="5 6">
    <name type="scientific">Gloeocapsopsis crepidinum LEGE 06123</name>
    <dbReference type="NCBI Taxonomy" id="588587"/>
    <lineage>
        <taxon>Bacteria</taxon>
        <taxon>Bacillati</taxon>
        <taxon>Cyanobacteriota</taxon>
        <taxon>Cyanophyceae</taxon>
        <taxon>Oscillatoriophycideae</taxon>
        <taxon>Chroococcales</taxon>
        <taxon>Chroococcaceae</taxon>
        <taxon>Gloeocapsopsis</taxon>
    </lineage>
</organism>
<protein>
    <submittedName>
        <fullName evidence="5">Helix-turn-helix transcriptional regulator</fullName>
    </submittedName>
</protein>
<evidence type="ECO:0000256" key="1">
    <source>
        <dbReference type="ARBA" id="ARBA00023015"/>
    </source>
</evidence>
<dbReference type="InterPro" id="IPR018060">
    <property type="entry name" value="HTH_AraC"/>
</dbReference>
<gene>
    <name evidence="5" type="ORF">IQ230_23680</name>
</gene>
<dbReference type="EMBL" id="JADEWN010000085">
    <property type="protein sequence ID" value="MBE9193289.1"/>
    <property type="molecule type" value="Genomic_DNA"/>
</dbReference>
<sequence>MIYCTYIPRSPLSQFVEFFWFREGYNVPKAQARLLPTGSMELVINLRENSIPLFDRSSRVQYGNARGSMICGPHSKSFIVNVNSEVCVMGVHFKPGGGIPFFAVPAKELHNQILSLDELWNHLAIALRDRLLEASTIKTRFLVLEQFFLSLIQLPEHHAAVDFALQQFERSHTSTIATVTQQIGFSARHFNQLFRDRVGLTPKVFCRVQRLRQVLNLLSESSVDWIDIALSCGYFDQAHFIHDFRSFADCTPTDYLKYRGLHPQHIVLPN</sequence>
<dbReference type="Proteomes" id="UP000651156">
    <property type="component" value="Unassembled WGS sequence"/>
</dbReference>
<dbReference type="InterPro" id="IPR009057">
    <property type="entry name" value="Homeodomain-like_sf"/>
</dbReference>
<dbReference type="PROSITE" id="PS01124">
    <property type="entry name" value="HTH_ARAC_FAMILY_2"/>
    <property type="match status" value="1"/>
</dbReference>
<evidence type="ECO:0000313" key="6">
    <source>
        <dbReference type="Proteomes" id="UP000651156"/>
    </source>
</evidence>
<dbReference type="PANTHER" id="PTHR46796">
    <property type="entry name" value="HTH-TYPE TRANSCRIPTIONAL ACTIVATOR RHAS-RELATED"/>
    <property type="match status" value="1"/>
</dbReference>
<dbReference type="Pfam" id="PF20240">
    <property type="entry name" value="DUF6597"/>
    <property type="match status" value="1"/>
</dbReference>
<comment type="caution">
    <text evidence="5">The sequence shown here is derived from an EMBL/GenBank/DDBJ whole genome shotgun (WGS) entry which is preliminary data.</text>
</comment>
<keyword evidence="1" id="KW-0805">Transcription regulation</keyword>
<accession>A0ABR9UYB0</accession>
<evidence type="ECO:0000259" key="4">
    <source>
        <dbReference type="PROSITE" id="PS01124"/>
    </source>
</evidence>